<dbReference type="Proteomes" id="UP001155587">
    <property type="component" value="Unassembled WGS sequence"/>
</dbReference>
<organism evidence="1 2">
    <name type="scientific">Vibrio qingdaonensis</name>
    <dbReference type="NCBI Taxonomy" id="2829491"/>
    <lineage>
        <taxon>Bacteria</taxon>
        <taxon>Pseudomonadati</taxon>
        <taxon>Pseudomonadota</taxon>
        <taxon>Gammaproteobacteria</taxon>
        <taxon>Vibrionales</taxon>
        <taxon>Vibrionaceae</taxon>
        <taxon>Vibrio</taxon>
    </lineage>
</organism>
<dbReference type="PANTHER" id="PTHR34290">
    <property type="entry name" value="SI:CH73-390P7.2"/>
    <property type="match status" value="1"/>
</dbReference>
<dbReference type="EMBL" id="JAKRRY010000018">
    <property type="protein sequence ID" value="MCW8347111.1"/>
    <property type="molecule type" value="Genomic_DNA"/>
</dbReference>
<gene>
    <name evidence="1" type="ORF">MD535_13990</name>
</gene>
<dbReference type="GO" id="GO:0015035">
    <property type="term" value="F:protein-disulfide reductase activity"/>
    <property type="evidence" value="ECO:0007669"/>
    <property type="project" value="InterPro"/>
</dbReference>
<dbReference type="InterPro" id="IPR007263">
    <property type="entry name" value="DCC1-like"/>
</dbReference>
<evidence type="ECO:0000313" key="1">
    <source>
        <dbReference type="EMBL" id="MCW8347111.1"/>
    </source>
</evidence>
<dbReference type="PANTHER" id="PTHR34290:SF2">
    <property type="entry name" value="OS04G0668800 PROTEIN"/>
    <property type="match status" value="1"/>
</dbReference>
<comment type="caution">
    <text evidence="1">The sequence shown here is derived from an EMBL/GenBank/DDBJ whole genome shotgun (WGS) entry which is preliminary data.</text>
</comment>
<proteinExistence type="predicted"/>
<reference evidence="1" key="1">
    <citation type="submission" date="2022-02" db="EMBL/GenBank/DDBJ databases">
        <title>Vibrio sp. nov, a new bacterium isolated from seawater.</title>
        <authorList>
            <person name="Yuan Y."/>
        </authorList>
    </citation>
    <scope>NUCLEOTIDE SEQUENCE</scope>
    <source>
        <strain evidence="1">ZSDZ65</strain>
    </source>
</reference>
<dbReference type="Pfam" id="PF04134">
    <property type="entry name" value="DCC1-like"/>
    <property type="match status" value="1"/>
</dbReference>
<evidence type="ECO:0000313" key="2">
    <source>
        <dbReference type="Proteomes" id="UP001155587"/>
    </source>
</evidence>
<dbReference type="AlphaFoldDB" id="A0A9X3CP42"/>
<keyword evidence="2" id="KW-1185">Reference proteome</keyword>
<dbReference type="InterPro" id="IPR044691">
    <property type="entry name" value="DCC1_Trx"/>
</dbReference>
<protein>
    <submittedName>
        <fullName evidence="1">DUF393 domain-containing protein</fullName>
    </submittedName>
</protein>
<dbReference type="RefSeq" id="WP_265675647.1">
    <property type="nucleotide sequence ID" value="NZ_JAKRRY010000018.1"/>
</dbReference>
<accession>A0A9X3CP42</accession>
<sequence length="128" mass="15030">MQTLTLFYDGTCPLCKKEMAALRKHDIYKRIDTVDIFSEDFHDYPQIDPKKANTILHAIDESGRLWLGLDAVYHAWNLVGKGWMYAPSRWRLIKPTADKLYYYFARNRYQISLWLTGKSRCSNGSCSR</sequence>
<name>A0A9X3CP42_9VIBR</name>